<dbReference type="PROSITE" id="PS00086">
    <property type="entry name" value="CYTOCHROME_P450"/>
    <property type="match status" value="1"/>
</dbReference>
<dbReference type="PRINTS" id="PR00385">
    <property type="entry name" value="P450"/>
</dbReference>
<dbReference type="PANTHER" id="PTHR24305">
    <property type="entry name" value="CYTOCHROME P450"/>
    <property type="match status" value="1"/>
</dbReference>
<dbReference type="InterPro" id="IPR036396">
    <property type="entry name" value="Cyt_P450_sf"/>
</dbReference>
<evidence type="ECO:0000256" key="2">
    <source>
        <dbReference type="ARBA" id="ARBA00022617"/>
    </source>
</evidence>
<comment type="similarity">
    <text evidence="6">Belongs to the cytochrome P450 family.</text>
</comment>
<keyword evidence="4 5" id="KW-0408">Iron</keyword>
<dbReference type="InterPro" id="IPR002401">
    <property type="entry name" value="Cyt_P450_E_grp-I"/>
</dbReference>
<dbReference type="GO" id="GO:0016705">
    <property type="term" value="F:oxidoreductase activity, acting on paired donors, with incorporation or reduction of molecular oxygen"/>
    <property type="evidence" value="ECO:0007669"/>
    <property type="project" value="InterPro"/>
</dbReference>
<dbReference type="SUPFAM" id="SSF48264">
    <property type="entry name" value="Cytochrome P450"/>
    <property type="match status" value="1"/>
</dbReference>
<feature type="binding site" description="axial binding residue" evidence="5">
    <location>
        <position position="461"/>
    </location>
    <ligand>
        <name>heme</name>
        <dbReference type="ChEBI" id="CHEBI:30413"/>
    </ligand>
    <ligandPart>
        <name>Fe</name>
        <dbReference type="ChEBI" id="CHEBI:18248"/>
    </ligandPart>
</feature>
<dbReference type="EMBL" id="JAGPXC010000003">
    <property type="protein sequence ID" value="KAH6655206.1"/>
    <property type="molecule type" value="Genomic_DNA"/>
</dbReference>
<keyword evidence="2 5" id="KW-0349">Heme</keyword>
<dbReference type="PRINTS" id="PR00463">
    <property type="entry name" value="EP450I"/>
</dbReference>
<comment type="cofactor">
    <cofactor evidence="1 5">
        <name>heme</name>
        <dbReference type="ChEBI" id="CHEBI:30413"/>
    </cofactor>
</comment>
<dbReference type="GeneID" id="70124515"/>
<sequence>MHSLALIGLVGCGLVANVILSIYKHLSSPLRSIPGPFIARFTNFWYLYQLRGGNFEVVNQRLHEKYGPIVRYGPNRYSFATLDAGKAIYGHGTSFPKSSWYNSWRDPGTGVWTLFTDRDVKRHAGNRRLFQNTYSMSSLVSYEPYVDECADLFSTRLTEMAQDGVKVNMGHWLQCYAFDVIGSITYSKRLGFLDQGDDVGGVINALENFLGYATLTGVYAHLHPYLFALKNYMAGSKGAGRAYVQNFTKECMVEHQTNPKALSTNDKTDFDHDETEDVSGKATDFLTKFFSRHTRDPDTFTTYHIAVGCAQNMVAGSDTTAISLSAIVYYLLKNPSCLQKLRDEISELQAEGKASEKYVTFKESQEMPYLQATIKEALRLHPAAGLPLERVVPEGGATISGRFFPEGSIVGINCWIEHRNSLIFGSDANEFRPERWLTEDSEKLAFMNRHWMPFGLGSRTCIGRHISMLEISKLIPRLVQTFDFRLSGDLARSDVSWSTDNYWFVKPKDFLVEAKLR</sequence>
<keyword evidence="8" id="KW-1185">Reference proteome</keyword>
<dbReference type="RefSeq" id="XP_045959471.1">
    <property type="nucleotide sequence ID" value="XM_046095622.1"/>
</dbReference>
<keyword evidence="6" id="KW-0560">Oxidoreductase</keyword>
<dbReference type="OrthoDB" id="3934656at2759"/>
<evidence type="ECO:0000256" key="3">
    <source>
        <dbReference type="ARBA" id="ARBA00022723"/>
    </source>
</evidence>
<dbReference type="InterPro" id="IPR001128">
    <property type="entry name" value="Cyt_P450"/>
</dbReference>
<reference evidence="7" key="1">
    <citation type="journal article" date="2021" name="Nat. Commun.">
        <title>Genetic determinants of endophytism in the Arabidopsis root mycobiome.</title>
        <authorList>
            <person name="Mesny F."/>
            <person name="Miyauchi S."/>
            <person name="Thiergart T."/>
            <person name="Pickel B."/>
            <person name="Atanasova L."/>
            <person name="Karlsson M."/>
            <person name="Huettel B."/>
            <person name="Barry K.W."/>
            <person name="Haridas S."/>
            <person name="Chen C."/>
            <person name="Bauer D."/>
            <person name="Andreopoulos W."/>
            <person name="Pangilinan J."/>
            <person name="LaButti K."/>
            <person name="Riley R."/>
            <person name="Lipzen A."/>
            <person name="Clum A."/>
            <person name="Drula E."/>
            <person name="Henrissat B."/>
            <person name="Kohler A."/>
            <person name="Grigoriev I.V."/>
            <person name="Martin F.M."/>
            <person name="Hacquard S."/>
        </authorList>
    </citation>
    <scope>NUCLEOTIDE SEQUENCE</scope>
    <source>
        <strain evidence="7">MPI-SDFR-AT-0073</strain>
    </source>
</reference>
<dbReference type="Pfam" id="PF00067">
    <property type="entry name" value="p450"/>
    <property type="match status" value="1"/>
</dbReference>
<dbReference type="InterPro" id="IPR017972">
    <property type="entry name" value="Cyt_P450_CS"/>
</dbReference>
<dbReference type="InterPro" id="IPR050121">
    <property type="entry name" value="Cytochrome_P450_monoxygenase"/>
</dbReference>
<dbReference type="FunFam" id="1.10.630.10:FF:000050">
    <property type="entry name" value="Cytochrome P450 monooxygenase"/>
    <property type="match status" value="1"/>
</dbReference>
<comment type="caution">
    <text evidence="7">The sequence shown here is derived from an EMBL/GenBank/DDBJ whole genome shotgun (WGS) entry which is preliminary data.</text>
</comment>
<name>A0A9P8ZXR6_9PEZI</name>
<dbReference type="PANTHER" id="PTHR24305:SF190">
    <property type="entry name" value="P450, PUTATIVE (EUROFUNG)-RELATED"/>
    <property type="match status" value="1"/>
</dbReference>
<keyword evidence="6" id="KW-0503">Monooxygenase</keyword>
<evidence type="ECO:0000256" key="6">
    <source>
        <dbReference type="RuleBase" id="RU000461"/>
    </source>
</evidence>
<keyword evidence="3 5" id="KW-0479">Metal-binding</keyword>
<evidence type="ECO:0000256" key="4">
    <source>
        <dbReference type="ARBA" id="ARBA00023004"/>
    </source>
</evidence>
<proteinExistence type="inferred from homology"/>
<evidence type="ECO:0000313" key="8">
    <source>
        <dbReference type="Proteomes" id="UP000758603"/>
    </source>
</evidence>
<evidence type="ECO:0000256" key="5">
    <source>
        <dbReference type="PIRSR" id="PIRSR602401-1"/>
    </source>
</evidence>
<dbReference type="GO" id="GO:0005506">
    <property type="term" value="F:iron ion binding"/>
    <property type="evidence" value="ECO:0007669"/>
    <property type="project" value="InterPro"/>
</dbReference>
<dbReference type="Proteomes" id="UP000758603">
    <property type="component" value="Unassembled WGS sequence"/>
</dbReference>
<dbReference type="CDD" id="cd11060">
    <property type="entry name" value="CYP57A1-like"/>
    <property type="match status" value="1"/>
</dbReference>
<accession>A0A9P8ZXR6</accession>
<dbReference type="GO" id="GO:0020037">
    <property type="term" value="F:heme binding"/>
    <property type="evidence" value="ECO:0007669"/>
    <property type="project" value="InterPro"/>
</dbReference>
<organism evidence="7 8">
    <name type="scientific">Truncatella angustata</name>
    <dbReference type="NCBI Taxonomy" id="152316"/>
    <lineage>
        <taxon>Eukaryota</taxon>
        <taxon>Fungi</taxon>
        <taxon>Dikarya</taxon>
        <taxon>Ascomycota</taxon>
        <taxon>Pezizomycotina</taxon>
        <taxon>Sordariomycetes</taxon>
        <taxon>Xylariomycetidae</taxon>
        <taxon>Amphisphaeriales</taxon>
        <taxon>Sporocadaceae</taxon>
        <taxon>Truncatella</taxon>
    </lineage>
</organism>
<evidence type="ECO:0000256" key="1">
    <source>
        <dbReference type="ARBA" id="ARBA00001971"/>
    </source>
</evidence>
<gene>
    <name evidence="7" type="ORF">BKA67DRAFT_229021</name>
</gene>
<evidence type="ECO:0000313" key="7">
    <source>
        <dbReference type="EMBL" id="KAH6655206.1"/>
    </source>
</evidence>
<dbReference type="AlphaFoldDB" id="A0A9P8ZXR6"/>
<dbReference type="GO" id="GO:0004497">
    <property type="term" value="F:monooxygenase activity"/>
    <property type="evidence" value="ECO:0007669"/>
    <property type="project" value="UniProtKB-KW"/>
</dbReference>
<protein>
    <submittedName>
        <fullName evidence="7">Cytochrome P450</fullName>
    </submittedName>
</protein>
<dbReference type="Gene3D" id="1.10.630.10">
    <property type="entry name" value="Cytochrome P450"/>
    <property type="match status" value="1"/>
</dbReference>